<dbReference type="RefSeq" id="WP_380130068.1">
    <property type="nucleotide sequence ID" value="NZ_JBHSEG010000012.1"/>
</dbReference>
<keyword evidence="4 7" id="KW-0732">Signal</keyword>
<feature type="signal peptide" evidence="7">
    <location>
        <begin position="1"/>
        <end position="27"/>
    </location>
</feature>
<evidence type="ECO:0000259" key="8">
    <source>
        <dbReference type="Pfam" id="PF16822"/>
    </source>
</evidence>
<evidence type="ECO:0000256" key="2">
    <source>
        <dbReference type="ARBA" id="ARBA00005182"/>
    </source>
</evidence>
<protein>
    <recommendedName>
        <fullName evidence="8">AlgX/AlgJ SGNH hydrolase-like domain-containing protein</fullName>
    </recommendedName>
</protein>
<comment type="pathway">
    <text evidence="2">Glycan biosynthesis; alginate biosynthesis.</text>
</comment>
<dbReference type="InterPro" id="IPR031811">
    <property type="entry name" value="ALGX/ALGJ_SGNH-like"/>
</dbReference>
<dbReference type="Gene3D" id="3.40.50.1110">
    <property type="entry name" value="SGNH hydrolase"/>
    <property type="match status" value="1"/>
</dbReference>
<comment type="subcellular location">
    <subcellularLocation>
        <location evidence="1">Periplasm</location>
    </subcellularLocation>
</comment>
<evidence type="ECO:0000256" key="3">
    <source>
        <dbReference type="ARBA" id="ARBA00022679"/>
    </source>
</evidence>
<keyword evidence="6" id="KW-0016">Alginate biosynthesis</keyword>
<evidence type="ECO:0000256" key="4">
    <source>
        <dbReference type="ARBA" id="ARBA00022729"/>
    </source>
</evidence>
<keyword evidence="3" id="KW-0808">Transferase</keyword>
<name>A0ABV8YCE9_9DEIO</name>
<evidence type="ECO:0000313" key="10">
    <source>
        <dbReference type="Proteomes" id="UP001595939"/>
    </source>
</evidence>
<dbReference type="Pfam" id="PF16822">
    <property type="entry name" value="ALGX"/>
    <property type="match status" value="1"/>
</dbReference>
<keyword evidence="10" id="KW-1185">Reference proteome</keyword>
<evidence type="ECO:0000256" key="6">
    <source>
        <dbReference type="ARBA" id="ARBA00022841"/>
    </source>
</evidence>
<gene>
    <name evidence="9" type="ORF">ACFO0P_19230</name>
</gene>
<dbReference type="EMBL" id="JBHSEG010000012">
    <property type="protein sequence ID" value="MFC4455919.1"/>
    <property type="molecule type" value="Genomic_DNA"/>
</dbReference>
<comment type="caution">
    <text evidence="9">The sequence shown here is derived from an EMBL/GenBank/DDBJ whole genome shotgun (WGS) entry which is preliminary data.</text>
</comment>
<feature type="chain" id="PRO_5045102226" description="AlgX/AlgJ SGNH hydrolase-like domain-containing protein" evidence="7">
    <location>
        <begin position="28"/>
        <end position="428"/>
    </location>
</feature>
<reference evidence="10" key="1">
    <citation type="journal article" date="2019" name="Int. J. Syst. Evol. Microbiol.">
        <title>The Global Catalogue of Microorganisms (GCM) 10K type strain sequencing project: providing services to taxonomists for standard genome sequencing and annotation.</title>
        <authorList>
            <consortium name="The Broad Institute Genomics Platform"/>
            <consortium name="The Broad Institute Genome Sequencing Center for Infectious Disease"/>
            <person name="Wu L."/>
            <person name="Ma J."/>
        </authorList>
    </citation>
    <scope>NUCLEOTIDE SEQUENCE [LARGE SCALE GENOMIC DNA]</scope>
    <source>
        <strain evidence="10">CCUG 39970</strain>
    </source>
</reference>
<evidence type="ECO:0000256" key="1">
    <source>
        <dbReference type="ARBA" id="ARBA00004418"/>
    </source>
</evidence>
<proteinExistence type="predicted"/>
<dbReference type="SUPFAM" id="SSF52266">
    <property type="entry name" value="SGNH hydrolase"/>
    <property type="match status" value="1"/>
</dbReference>
<dbReference type="InterPro" id="IPR036514">
    <property type="entry name" value="SGNH_hydro_sf"/>
</dbReference>
<evidence type="ECO:0000256" key="5">
    <source>
        <dbReference type="ARBA" id="ARBA00022764"/>
    </source>
</evidence>
<feature type="domain" description="AlgX/AlgJ SGNH hydrolase-like" evidence="8">
    <location>
        <begin position="46"/>
        <end position="303"/>
    </location>
</feature>
<evidence type="ECO:0000313" key="9">
    <source>
        <dbReference type="EMBL" id="MFC4455919.1"/>
    </source>
</evidence>
<accession>A0ABV8YCE9</accession>
<organism evidence="9 10">
    <name type="scientific">Deinococcus sonorensis</name>
    <dbReference type="NCBI Taxonomy" id="309891"/>
    <lineage>
        <taxon>Bacteria</taxon>
        <taxon>Thermotogati</taxon>
        <taxon>Deinococcota</taxon>
        <taxon>Deinococci</taxon>
        <taxon>Deinococcales</taxon>
        <taxon>Deinococcaceae</taxon>
        <taxon>Deinococcus</taxon>
    </lineage>
</organism>
<keyword evidence="5" id="KW-0574">Periplasm</keyword>
<evidence type="ECO:0000256" key="7">
    <source>
        <dbReference type="SAM" id="SignalP"/>
    </source>
</evidence>
<dbReference type="Proteomes" id="UP001595939">
    <property type="component" value="Unassembled WGS sequence"/>
</dbReference>
<sequence length="428" mass="46309">MKKMQTTLLLLAVGGTLALARAGTAAAASPAHGRTYEPCAKVADMTFGTDGWMFEPWEFNDTFSFSATAALQELNEAFRARGSTLVLVPVPSRPYKYLSKIDPTLYPNLKFSPETYKQSWQTMIQAARATGVTVVDLLPSVENYSTSETGEEFFYPRDHHWTTSGVQVIAPVVAQAISALKLPGLNKLTVKMDGFSLKKEGFNSGAFADRYTKACGSRAASSPAYKVRYTKQTGLLDDTVATIGVFGDSFGLAYPDNNFAPLLEWNTKLNTVNYSLAGGGSLGALTGYLADPAVNHSLPQVVVVPFMGAVPNDANQYRQITATLRGCPGPVQAVQSAAEAAVTFQADGAAHSAVHLAFTQDTQKVKLTLDYQDGTSEKMTLNRSNADYFKGDRRNFYVSLPADRTVKDLQVSTDHAMNPQDSVSLCKR</sequence>